<comment type="caution">
    <text evidence="9">The sequence shown here is derived from an EMBL/GenBank/DDBJ whole genome shotgun (WGS) entry which is preliminary data.</text>
</comment>
<dbReference type="InterPro" id="IPR011035">
    <property type="entry name" value="Ribosomal_bL25/Gln-tRNA_synth"/>
</dbReference>
<comment type="subunit">
    <text evidence="5">Part of the 50S ribosomal subunit; part of the 5S rRNA/L5/L18/L25 subcomplex. Contacts the 5S rRNA. Binds to the 5S rRNA independently of L5 and L18.</text>
</comment>
<dbReference type="GO" id="GO:0008097">
    <property type="term" value="F:5S rRNA binding"/>
    <property type="evidence" value="ECO:0007669"/>
    <property type="project" value="InterPro"/>
</dbReference>
<evidence type="ECO:0000256" key="3">
    <source>
        <dbReference type="ARBA" id="ARBA00022980"/>
    </source>
</evidence>
<keyword evidence="1 5" id="KW-0699">rRNA-binding</keyword>
<sequence length="221" mass="24133">MTDITLQVQSRSQTGKQVARLREEGVLPAVVYGRGFDPKNISVDSHQFAKVFEAAGESTLLDLSIDQAKPVKVLIQDIQRDPLTHEFLHVDFHQVRMDEKLKAEIILKFMGEPPAVKELSGILVTTMSVLPVECLPADLVHEIEVNLSSLKTFNDAIHVADIAIPKGLTVMVPADEVIALIQEPRAEKEFEAIVQAPAAGEQPTEAAAPTETPAEEADAKK</sequence>
<dbReference type="Gene3D" id="2.170.120.20">
    <property type="entry name" value="Ribosomal protein L25, beta domain"/>
    <property type="match status" value="1"/>
</dbReference>
<dbReference type="Pfam" id="PF01386">
    <property type="entry name" value="Ribosomal_L25p"/>
    <property type="match status" value="1"/>
</dbReference>
<feature type="domain" description="Large ribosomal subunit protein bL25 beta" evidence="8">
    <location>
        <begin position="100"/>
        <end position="185"/>
    </location>
</feature>
<reference evidence="9 10" key="1">
    <citation type="journal article" date="2016" name="Nat. Commun.">
        <title>Thousands of microbial genomes shed light on interconnected biogeochemical processes in an aquifer system.</title>
        <authorList>
            <person name="Anantharaman K."/>
            <person name="Brown C.T."/>
            <person name="Hug L.A."/>
            <person name="Sharon I."/>
            <person name="Castelle C.J."/>
            <person name="Probst A.J."/>
            <person name="Thomas B.C."/>
            <person name="Singh A."/>
            <person name="Wilkins M.J."/>
            <person name="Karaoz U."/>
            <person name="Brodie E.L."/>
            <person name="Williams K.H."/>
            <person name="Hubbard S.S."/>
            <person name="Banfield J.F."/>
        </authorList>
    </citation>
    <scope>NUCLEOTIDE SEQUENCE [LARGE SCALE GENOMIC DNA]</scope>
</reference>
<dbReference type="STRING" id="1797542.A3J59_04440"/>
<feature type="domain" description="Large ribosomal subunit protein bL25 L25" evidence="7">
    <location>
        <begin position="6"/>
        <end position="92"/>
    </location>
</feature>
<feature type="compositionally biased region" description="Low complexity" evidence="6">
    <location>
        <begin position="197"/>
        <end position="212"/>
    </location>
</feature>
<evidence type="ECO:0000256" key="4">
    <source>
        <dbReference type="ARBA" id="ARBA00023274"/>
    </source>
</evidence>
<accession>A0A1G1YIQ2</accession>
<dbReference type="NCBIfam" id="TIGR00731">
    <property type="entry name" value="bL25_bact_ctc"/>
    <property type="match status" value="1"/>
</dbReference>
<dbReference type="InterPro" id="IPR001021">
    <property type="entry name" value="Ribosomal_bL25_long"/>
</dbReference>
<dbReference type="InterPro" id="IPR029751">
    <property type="entry name" value="Ribosomal_L25_dom"/>
</dbReference>
<dbReference type="InterPro" id="IPR020057">
    <property type="entry name" value="Ribosomal_bL25_b-dom"/>
</dbReference>
<feature type="region of interest" description="Disordered" evidence="6">
    <location>
        <begin position="197"/>
        <end position="221"/>
    </location>
</feature>
<dbReference type="HAMAP" id="MF_01334">
    <property type="entry name" value="Ribosomal_bL25_CTC"/>
    <property type="match status" value="1"/>
</dbReference>
<dbReference type="EMBL" id="MHIL01000007">
    <property type="protein sequence ID" value="OGY52228.1"/>
    <property type="molecule type" value="Genomic_DNA"/>
</dbReference>
<comment type="function">
    <text evidence="5">This is one of the proteins that binds to the 5S RNA in the ribosome where it forms part of the central protuberance.</text>
</comment>
<protein>
    <recommendedName>
        <fullName evidence="5">Large ribosomal subunit protein bL25</fullName>
    </recommendedName>
    <alternativeName>
        <fullName evidence="5">General stress protein CTC</fullName>
    </alternativeName>
</protein>
<dbReference type="SUPFAM" id="SSF50715">
    <property type="entry name" value="Ribosomal protein L25-like"/>
    <property type="match status" value="1"/>
</dbReference>
<dbReference type="AlphaFoldDB" id="A0A1G1YIQ2"/>
<name>A0A1G1YIQ2_9BACT</name>
<dbReference type="InterPro" id="IPR037121">
    <property type="entry name" value="Ribosomal_bL25_C"/>
</dbReference>
<evidence type="ECO:0000313" key="9">
    <source>
        <dbReference type="EMBL" id="OGY52228.1"/>
    </source>
</evidence>
<evidence type="ECO:0000313" key="10">
    <source>
        <dbReference type="Proteomes" id="UP000177310"/>
    </source>
</evidence>
<proteinExistence type="inferred from homology"/>
<evidence type="ECO:0000259" key="8">
    <source>
        <dbReference type="Pfam" id="PF14693"/>
    </source>
</evidence>
<evidence type="ECO:0000259" key="7">
    <source>
        <dbReference type="Pfam" id="PF01386"/>
    </source>
</evidence>
<dbReference type="CDD" id="cd00495">
    <property type="entry name" value="Ribosomal_L25_TL5_CTC"/>
    <property type="match status" value="1"/>
</dbReference>
<keyword evidence="3 5" id="KW-0689">Ribosomal protein</keyword>
<keyword evidence="4 5" id="KW-0687">Ribonucleoprotein</keyword>
<dbReference type="GO" id="GO:0022625">
    <property type="term" value="C:cytosolic large ribosomal subunit"/>
    <property type="evidence" value="ECO:0007669"/>
    <property type="project" value="TreeGrafter"/>
</dbReference>
<dbReference type="Pfam" id="PF14693">
    <property type="entry name" value="Ribosomal_TL5_C"/>
    <property type="match status" value="1"/>
</dbReference>
<keyword evidence="2 5" id="KW-0694">RNA-binding</keyword>
<dbReference type="Proteomes" id="UP000177310">
    <property type="component" value="Unassembled WGS sequence"/>
</dbReference>
<comment type="similarity">
    <text evidence="5">Belongs to the bacterial ribosomal protein bL25 family. CTC subfamily.</text>
</comment>
<dbReference type="GO" id="GO:0003735">
    <property type="term" value="F:structural constituent of ribosome"/>
    <property type="evidence" value="ECO:0007669"/>
    <property type="project" value="InterPro"/>
</dbReference>
<dbReference type="PANTHER" id="PTHR33284">
    <property type="entry name" value="RIBOSOMAL PROTEIN L25/GLN-TRNA SYNTHETASE, ANTI-CODON-BINDING DOMAIN-CONTAINING PROTEIN"/>
    <property type="match status" value="1"/>
</dbReference>
<organism evidence="9 10">
    <name type="scientific">Candidatus Buchananbacteria bacterium RIFCSPHIGHO2_02_FULL_56_16</name>
    <dbReference type="NCBI Taxonomy" id="1797542"/>
    <lineage>
        <taxon>Bacteria</taxon>
        <taxon>Candidatus Buchananiibacteriota</taxon>
    </lineage>
</organism>
<gene>
    <name evidence="5" type="primary">rplY</name>
    <name evidence="5" type="synonym">ctc</name>
    <name evidence="9" type="ORF">A3J59_04440</name>
</gene>
<evidence type="ECO:0000256" key="6">
    <source>
        <dbReference type="SAM" id="MobiDB-lite"/>
    </source>
</evidence>
<evidence type="ECO:0000256" key="5">
    <source>
        <dbReference type="HAMAP-Rule" id="MF_01334"/>
    </source>
</evidence>
<dbReference type="InterPro" id="IPR020930">
    <property type="entry name" value="Ribosomal_uL5_bac-type"/>
</dbReference>
<dbReference type="InterPro" id="IPR020056">
    <property type="entry name" value="Rbsml_bL25/Gln-tRNA_synth_N"/>
</dbReference>
<dbReference type="PANTHER" id="PTHR33284:SF1">
    <property type="entry name" value="RIBOSOMAL PROTEIN L25_GLN-TRNA SYNTHETASE, ANTI-CODON-BINDING DOMAIN-CONTAINING PROTEIN"/>
    <property type="match status" value="1"/>
</dbReference>
<evidence type="ECO:0000256" key="2">
    <source>
        <dbReference type="ARBA" id="ARBA00022884"/>
    </source>
</evidence>
<dbReference type="GO" id="GO:0006412">
    <property type="term" value="P:translation"/>
    <property type="evidence" value="ECO:0007669"/>
    <property type="project" value="UniProtKB-UniRule"/>
</dbReference>
<evidence type="ECO:0000256" key="1">
    <source>
        <dbReference type="ARBA" id="ARBA00022730"/>
    </source>
</evidence>
<dbReference type="Gene3D" id="2.40.240.10">
    <property type="entry name" value="Ribosomal Protein L25, Chain P"/>
    <property type="match status" value="1"/>
</dbReference>